<dbReference type="Pfam" id="PF06224">
    <property type="entry name" value="AlkZ-like"/>
    <property type="match status" value="1"/>
</dbReference>
<dbReference type="Proteomes" id="UP001387100">
    <property type="component" value="Unassembled WGS sequence"/>
</dbReference>
<dbReference type="PANTHER" id="PTHR38479:SF2">
    <property type="entry name" value="WINGED HELIX DNA-BINDING DOMAIN-CONTAINING PROTEIN"/>
    <property type="match status" value="1"/>
</dbReference>
<dbReference type="InterPro" id="IPR009351">
    <property type="entry name" value="AlkZ-like"/>
</dbReference>
<reference evidence="1 2" key="1">
    <citation type="journal article" date="2017" name="Int. J. Syst. Evol. Microbiol.">
        <title>Pseudokineococcus basanitobsidens sp. nov., isolated from volcanic rock.</title>
        <authorList>
            <person name="Lee D.W."/>
            <person name="Park M.Y."/>
            <person name="Kim J.J."/>
            <person name="Kim B.S."/>
        </authorList>
    </citation>
    <scope>NUCLEOTIDE SEQUENCE [LARGE SCALE GENOMIC DNA]</scope>
    <source>
        <strain evidence="1 2">DSM 103726</strain>
    </source>
</reference>
<dbReference type="EMBL" id="JBBIAA010000008">
    <property type="protein sequence ID" value="MEJ5945451.1"/>
    <property type="molecule type" value="Genomic_DNA"/>
</dbReference>
<protein>
    <submittedName>
        <fullName evidence="1">Winged helix DNA-binding domain-containing protein</fullName>
    </submittedName>
</protein>
<keyword evidence="2" id="KW-1185">Reference proteome</keyword>
<evidence type="ECO:0000313" key="1">
    <source>
        <dbReference type="EMBL" id="MEJ5945451.1"/>
    </source>
</evidence>
<organism evidence="1 2">
    <name type="scientific">Pseudokineococcus basanitobsidens</name>
    <dbReference type="NCBI Taxonomy" id="1926649"/>
    <lineage>
        <taxon>Bacteria</taxon>
        <taxon>Bacillati</taxon>
        <taxon>Actinomycetota</taxon>
        <taxon>Actinomycetes</taxon>
        <taxon>Kineosporiales</taxon>
        <taxon>Kineosporiaceae</taxon>
        <taxon>Pseudokineococcus</taxon>
    </lineage>
</organism>
<keyword evidence="1" id="KW-0238">DNA-binding</keyword>
<dbReference type="RefSeq" id="WP_339574836.1">
    <property type="nucleotide sequence ID" value="NZ_JBBIAA010000008.1"/>
</dbReference>
<proteinExistence type="predicted"/>
<comment type="caution">
    <text evidence="1">The sequence shown here is derived from an EMBL/GenBank/DDBJ whole genome shotgun (WGS) entry which is preliminary data.</text>
</comment>
<dbReference type="PANTHER" id="PTHR38479">
    <property type="entry name" value="LMO0824 PROTEIN"/>
    <property type="match status" value="1"/>
</dbReference>
<gene>
    <name evidence="1" type="ORF">WDZ17_09125</name>
</gene>
<dbReference type="GO" id="GO:0003677">
    <property type="term" value="F:DNA binding"/>
    <property type="evidence" value="ECO:0007669"/>
    <property type="project" value="UniProtKB-KW"/>
</dbReference>
<sequence>MVRVDAAEVALLRLVAQRLAGPREPDAAAAVARLLALQGQDLRASLVATALRTSSPDLGDVRAALDAGDVVRSWPVRGTLHLVLGEDLGWLLGLTSERVLRSAAARRTALGIDDALVERAREVLVAALEGGRRLSREQALALLADEGLLAVPQRGYHLLWTLAQTGTTCWGPLLPRPTGRPAGGGTDEQALVLLDEWAPRPRRLERDEALGELARRYVCGHGPATTADLVRWCGLTVRDVRAGLAVARPHLEAVEVDGVEHLVDPATPERLAEHREDARRVLLLPGFDELVLGYADRSASLPVEHASRVVPGSNGIFLATVVDDGRIVGTWRRTGRRTGPPVEATPFTTFSARVERALPGLGAALPA</sequence>
<evidence type="ECO:0000313" key="2">
    <source>
        <dbReference type="Proteomes" id="UP001387100"/>
    </source>
</evidence>
<accession>A0ABU8RKB9</accession>
<name>A0ABU8RKB9_9ACTN</name>